<comment type="caution">
    <text evidence="2">The sequence shown here is derived from an EMBL/GenBank/DDBJ whole genome shotgun (WGS) entry which is preliminary data.</text>
</comment>
<feature type="region of interest" description="Disordered" evidence="1">
    <location>
        <begin position="29"/>
        <end position="48"/>
    </location>
</feature>
<protein>
    <submittedName>
        <fullName evidence="2">Uncharacterized protein</fullName>
    </submittedName>
</protein>
<evidence type="ECO:0000313" key="3">
    <source>
        <dbReference type="Proteomes" id="UP001341840"/>
    </source>
</evidence>
<reference evidence="2 3" key="1">
    <citation type="journal article" date="2023" name="Plants (Basel)">
        <title>Bridging the Gap: Combining Genomics and Transcriptomics Approaches to Understand Stylosanthes scabra, an Orphan Legume from the Brazilian Caatinga.</title>
        <authorList>
            <person name="Ferreira-Neto J.R.C."/>
            <person name="da Silva M.D."/>
            <person name="Binneck E."/>
            <person name="de Melo N.F."/>
            <person name="da Silva R.H."/>
            <person name="de Melo A.L.T.M."/>
            <person name="Pandolfi V."/>
            <person name="Bustamante F.O."/>
            <person name="Brasileiro-Vidal A.C."/>
            <person name="Benko-Iseppon A.M."/>
        </authorList>
    </citation>
    <scope>NUCLEOTIDE SEQUENCE [LARGE SCALE GENOMIC DNA]</scope>
    <source>
        <tissue evidence="2">Leaves</tissue>
    </source>
</reference>
<gene>
    <name evidence="2" type="ORF">PIB30_076963</name>
</gene>
<dbReference type="Proteomes" id="UP001341840">
    <property type="component" value="Unassembled WGS sequence"/>
</dbReference>
<sequence length="226" mass="24737">MGVLGVVDARGEFVQEQFSYFGVARDGTRRQGGEPLTRQADKSGREGPTFDLINRAVTDHPVLKVIEMDMGIDGSVVLHPVGSPTSIAVPSRGRFAVIRTTVMKPSSRWGLGSLSPPRWGARLGSGMPSGRSSSVRLRVPRGGSELGILLSQFPILQLHRLHTMSQLLGDLRFVRSNSDKRSGGRTAWSNPIESTLPIAVVWIMRGWLSVLDTSRIRIEKLTLGWV</sequence>
<organism evidence="2 3">
    <name type="scientific">Stylosanthes scabra</name>
    <dbReference type="NCBI Taxonomy" id="79078"/>
    <lineage>
        <taxon>Eukaryota</taxon>
        <taxon>Viridiplantae</taxon>
        <taxon>Streptophyta</taxon>
        <taxon>Embryophyta</taxon>
        <taxon>Tracheophyta</taxon>
        <taxon>Spermatophyta</taxon>
        <taxon>Magnoliopsida</taxon>
        <taxon>eudicotyledons</taxon>
        <taxon>Gunneridae</taxon>
        <taxon>Pentapetalae</taxon>
        <taxon>rosids</taxon>
        <taxon>fabids</taxon>
        <taxon>Fabales</taxon>
        <taxon>Fabaceae</taxon>
        <taxon>Papilionoideae</taxon>
        <taxon>50 kb inversion clade</taxon>
        <taxon>dalbergioids sensu lato</taxon>
        <taxon>Dalbergieae</taxon>
        <taxon>Pterocarpus clade</taxon>
        <taxon>Stylosanthes</taxon>
    </lineage>
</organism>
<proteinExistence type="predicted"/>
<evidence type="ECO:0000256" key="1">
    <source>
        <dbReference type="SAM" id="MobiDB-lite"/>
    </source>
</evidence>
<accession>A0ABU6QRL6</accession>
<dbReference type="EMBL" id="JASCZI010001022">
    <property type="protein sequence ID" value="MED6114090.1"/>
    <property type="molecule type" value="Genomic_DNA"/>
</dbReference>
<keyword evidence="3" id="KW-1185">Reference proteome</keyword>
<evidence type="ECO:0000313" key="2">
    <source>
        <dbReference type="EMBL" id="MED6114090.1"/>
    </source>
</evidence>
<name>A0ABU6QRL6_9FABA</name>